<dbReference type="Pfam" id="PF07980">
    <property type="entry name" value="SusD_RagB"/>
    <property type="match status" value="1"/>
</dbReference>
<dbReference type="Proteomes" id="UP001560573">
    <property type="component" value="Unassembled WGS sequence"/>
</dbReference>
<dbReference type="EMBL" id="JAULBC010000002">
    <property type="protein sequence ID" value="MEX6687332.1"/>
    <property type="molecule type" value="Genomic_DNA"/>
</dbReference>
<evidence type="ECO:0000259" key="7">
    <source>
        <dbReference type="Pfam" id="PF14322"/>
    </source>
</evidence>
<keyword evidence="3" id="KW-0732">Signal</keyword>
<name>A0ABV3ZBT4_9BACT</name>
<feature type="domain" description="SusD-like N-terminal" evidence="7">
    <location>
        <begin position="61"/>
        <end position="223"/>
    </location>
</feature>
<evidence type="ECO:0000259" key="6">
    <source>
        <dbReference type="Pfam" id="PF07980"/>
    </source>
</evidence>
<dbReference type="SUPFAM" id="SSF48452">
    <property type="entry name" value="TPR-like"/>
    <property type="match status" value="1"/>
</dbReference>
<accession>A0ABV3ZBT4</accession>
<dbReference type="Pfam" id="PF14322">
    <property type="entry name" value="SusD-like_3"/>
    <property type="match status" value="1"/>
</dbReference>
<evidence type="ECO:0000313" key="9">
    <source>
        <dbReference type="Proteomes" id="UP001560573"/>
    </source>
</evidence>
<dbReference type="InterPro" id="IPR033985">
    <property type="entry name" value="SusD-like_N"/>
</dbReference>
<evidence type="ECO:0000313" key="8">
    <source>
        <dbReference type="EMBL" id="MEX6687332.1"/>
    </source>
</evidence>
<dbReference type="Gene3D" id="1.25.40.390">
    <property type="match status" value="1"/>
</dbReference>
<dbReference type="InterPro" id="IPR012944">
    <property type="entry name" value="SusD_RagB_dom"/>
</dbReference>
<evidence type="ECO:0000256" key="2">
    <source>
        <dbReference type="ARBA" id="ARBA00006275"/>
    </source>
</evidence>
<proteinExistence type="inferred from homology"/>
<evidence type="ECO:0000256" key="3">
    <source>
        <dbReference type="ARBA" id="ARBA00022729"/>
    </source>
</evidence>
<keyword evidence="5" id="KW-0998">Cell outer membrane</keyword>
<evidence type="ECO:0000256" key="4">
    <source>
        <dbReference type="ARBA" id="ARBA00023136"/>
    </source>
</evidence>
<feature type="domain" description="RagB/SusD" evidence="6">
    <location>
        <begin position="246"/>
        <end position="510"/>
    </location>
</feature>
<reference evidence="8 9" key="1">
    <citation type="submission" date="2023-07" db="EMBL/GenBank/DDBJ databases">
        <authorList>
            <person name="Lian W.-H."/>
        </authorList>
    </citation>
    <scope>NUCLEOTIDE SEQUENCE [LARGE SCALE GENOMIC DNA]</scope>
    <source>
        <strain evidence="8 9">SYSU DXS3180</strain>
    </source>
</reference>
<dbReference type="PROSITE" id="PS51257">
    <property type="entry name" value="PROKAR_LIPOPROTEIN"/>
    <property type="match status" value="1"/>
</dbReference>
<keyword evidence="4" id="KW-0472">Membrane</keyword>
<organism evidence="8 9">
    <name type="scientific">Danxiaibacter flavus</name>
    <dbReference type="NCBI Taxonomy" id="3049108"/>
    <lineage>
        <taxon>Bacteria</taxon>
        <taxon>Pseudomonadati</taxon>
        <taxon>Bacteroidota</taxon>
        <taxon>Chitinophagia</taxon>
        <taxon>Chitinophagales</taxon>
        <taxon>Chitinophagaceae</taxon>
        <taxon>Danxiaibacter</taxon>
    </lineage>
</organism>
<protein>
    <submittedName>
        <fullName evidence="8">RagB/SusD family nutrient uptake outer membrane protein</fullName>
    </submittedName>
</protein>
<comment type="subcellular location">
    <subcellularLocation>
        <location evidence="1">Cell outer membrane</location>
    </subcellularLocation>
</comment>
<keyword evidence="9" id="KW-1185">Reference proteome</keyword>
<dbReference type="RefSeq" id="WP_369328736.1">
    <property type="nucleotide sequence ID" value="NZ_JAULBC010000002.1"/>
</dbReference>
<comment type="caution">
    <text evidence="8">The sequence shown here is derived from an EMBL/GenBank/DDBJ whole genome shotgun (WGS) entry which is preliminary data.</text>
</comment>
<sequence length="531" mass="59509">MKRIKNYIIYFSLAAACGYSCNKDLNEKVYHDVTEETYTYTDAYQAIGILYANMRGLFNHVNYYMANETSSDELVMPANASGWDDGGIYKRMHLHTWNSENPQLTNMWNSLYPGVINANSLLEQLDADKIPLPSGVTKEALGAEIRAARAFFYWLIMDNFGDAALITSTSKDLPAKSTRKDIYNLVVTELTQAIPGLSEDKNQLMYGRFNKWAAKALLANVYLNAEVYTGEAKWTDCLTQCNDIIASNKYQLEADYRSNFITDNQNSTEIVFSIPFDENQAGGQSPHMYSWHGALKDKVNMQATPWGSGSAMAVSQFIDTYDAQDSRLSDTWLYGPQFASDGVTPLKGSYDQAGKPLVFTKDIPDGLYTGESEGYRMNKFEVKTGARGSLSNDFPFFRYSEVLMMKAECLLRTGNAGEAATVVSNVRSRAFKANPGKATVTAAQLTANSRYKYGYVENYKIVDAGDTSPIPYGGMLDELGWEFAWEGHRRRDDIRFGVYTKKSWLSHKPTGDDRKTFMIPQSAVNANPNLQ</sequence>
<dbReference type="InterPro" id="IPR011990">
    <property type="entry name" value="TPR-like_helical_dom_sf"/>
</dbReference>
<evidence type="ECO:0000256" key="1">
    <source>
        <dbReference type="ARBA" id="ARBA00004442"/>
    </source>
</evidence>
<gene>
    <name evidence="8" type="ORF">QTN47_07490</name>
</gene>
<evidence type="ECO:0000256" key="5">
    <source>
        <dbReference type="ARBA" id="ARBA00023237"/>
    </source>
</evidence>
<comment type="similarity">
    <text evidence="2">Belongs to the SusD family.</text>
</comment>